<dbReference type="GO" id="GO:0008380">
    <property type="term" value="P:RNA splicing"/>
    <property type="evidence" value="ECO:0007669"/>
    <property type="project" value="UniProtKB-KW"/>
</dbReference>
<evidence type="ECO:0000259" key="8">
    <source>
        <dbReference type="PROSITE" id="PS50128"/>
    </source>
</evidence>
<evidence type="ECO:0000256" key="3">
    <source>
        <dbReference type="ARBA" id="ARBA00022884"/>
    </source>
</evidence>
<dbReference type="Gene3D" id="1.10.10.790">
    <property type="entry name" value="Surp module"/>
    <property type="match status" value="1"/>
</dbReference>
<evidence type="ECO:0000313" key="10">
    <source>
        <dbReference type="Proteomes" id="UP000001593"/>
    </source>
</evidence>
<dbReference type="GO" id="GO:0006397">
    <property type="term" value="P:mRNA processing"/>
    <property type="evidence" value="ECO:0007669"/>
    <property type="project" value="UniProtKB-KW"/>
</dbReference>
<evidence type="ECO:0000256" key="7">
    <source>
        <dbReference type="SAM" id="MobiDB-lite"/>
    </source>
</evidence>
<keyword evidence="6" id="KW-0508">mRNA splicing</keyword>
<sequence>ELFVFGYGCKLFEDFEKAEFMEQGKHLIEWPGDDSLLIDRYDGRLLFTDKSQFEPSGRPSVMTAEEIELEKLCDEERYLELTRDLLEDEIQQEEEMKRFKEALSSDGAYNAVGFGYGDQQQGEHIQDQDANEQTSMQPLPKPEAVEKFIAPEDLEVPPGMEIPDTAKMNAIIEKTALFVSKQGTQMEILVKAKQAGNPQFDFLNFDNWLNPYYKHMLKYIKEKRYEPKIQTQPESPEQQEEESEQEDSDDEYELHPLLTASLK</sequence>
<evidence type="ECO:0000256" key="4">
    <source>
        <dbReference type="ARBA" id="ARBA00023015"/>
    </source>
</evidence>
<keyword evidence="5" id="KW-0804">Transcription</keyword>
<dbReference type="InterPro" id="IPR040397">
    <property type="entry name" value="SWAP"/>
</dbReference>
<dbReference type="SMART" id="SM01141">
    <property type="entry name" value="DRY_EERY"/>
    <property type="match status" value="1"/>
</dbReference>
<organism evidence="9 10">
    <name type="scientific">Nematostella vectensis</name>
    <name type="common">Starlet sea anemone</name>
    <dbReference type="NCBI Taxonomy" id="45351"/>
    <lineage>
        <taxon>Eukaryota</taxon>
        <taxon>Metazoa</taxon>
        <taxon>Cnidaria</taxon>
        <taxon>Anthozoa</taxon>
        <taxon>Hexacorallia</taxon>
        <taxon>Actiniaria</taxon>
        <taxon>Edwardsiidae</taxon>
        <taxon>Nematostella</taxon>
    </lineage>
</organism>
<name>A7S2Z3_NEMVE</name>
<dbReference type="Pfam" id="PF01805">
    <property type="entry name" value="Surp"/>
    <property type="match status" value="1"/>
</dbReference>
<dbReference type="SMART" id="SM00648">
    <property type="entry name" value="SWAP"/>
    <property type="match status" value="1"/>
</dbReference>
<dbReference type="SUPFAM" id="SSF109905">
    <property type="entry name" value="Surp module (SWAP domain)"/>
    <property type="match status" value="1"/>
</dbReference>
<evidence type="ECO:0000256" key="5">
    <source>
        <dbReference type="ARBA" id="ARBA00023163"/>
    </source>
</evidence>
<feature type="region of interest" description="Disordered" evidence="7">
    <location>
        <begin position="115"/>
        <end position="137"/>
    </location>
</feature>
<reference evidence="9 10" key="1">
    <citation type="journal article" date="2007" name="Science">
        <title>Sea anemone genome reveals ancestral eumetazoan gene repertoire and genomic organization.</title>
        <authorList>
            <person name="Putnam N.H."/>
            <person name="Srivastava M."/>
            <person name="Hellsten U."/>
            <person name="Dirks B."/>
            <person name="Chapman J."/>
            <person name="Salamov A."/>
            <person name="Terry A."/>
            <person name="Shapiro H."/>
            <person name="Lindquist E."/>
            <person name="Kapitonov V.V."/>
            <person name="Jurka J."/>
            <person name="Genikhovich G."/>
            <person name="Grigoriev I.V."/>
            <person name="Lucas S.M."/>
            <person name="Steele R.E."/>
            <person name="Finnerty J.R."/>
            <person name="Technau U."/>
            <person name="Martindale M.Q."/>
            <person name="Rokhsar D.S."/>
        </authorList>
    </citation>
    <scope>NUCLEOTIDE SEQUENCE [LARGE SCALE GENOMIC DNA]</scope>
    <source>
        <strain evidence="10">CH2 X CH6</strain>
    </source>
</reference>
<accession>A7S2Z3</accession>
<dbReference type="InterPro" id="IPR000061">
    <property type="entry name" value="Surp"/>
</dbReference>
<dbReference type="Pfam" id="PF09750">
    <property type="entry name" value="DRY_EERY"/>
    <property type="match status" value="1"/>
</dbReference>
<keyword evidence="1" id="KW-0507">mRNA processing</keyword>
<dbReference type="PROSITE" id="PS50128">
    <property type="entry name" value="SURP"/>
    <property type="match status" value="1"/>
</dbReference>
<dbReference type="Proteomes" id="UP000001593">
    <property type="component" value="Unassembled WGS sequence"/>
</dbReference>
<feature type="region of interest" description="Disordered" evidence="7">
    <location>
        <begin position="225"/>
        <end position="263"/>
    </location>
</feature>
<gene>
    <name evidence="9" type="ORF">NEMVEDRAFT_v1g102575</name>
</gene>
<evidence type="ECO:0000313" key="9">
    <source>
        <dbReference type="EMBL" id="EDO41911.1"/>
    </source>
</evidence>
<keyword evidence="10" id="KW-1185">Reference proteome</keyword>
<dbReference type="HOGENOM" id="CLU_1059957_0_0_1"/>
<evidence type="ECO:0000256" key="2">
    <source>
        <dbReference type="ARBA" id="ARBA00022737"/>
    </source>
</evidence>
<dbReference type="InterPro" id="IPR019147">
    <property type="entry name" value="SWAP_N_domain"/>
</dbReference>
<dbReference type="PhylomeDB" id="A7S2Z3"/>
<feature type="non-terminal residue" evidence="9">
    <location>
        <position position="263"/>
    </location>
</feature>
<protein>
    <recommendedName>
        <fullName evidence="8">SURP motif domain-containing protein</fullName>
    </recommendedName>
</protein>
<evidence type="ECO:0000256" key="6">
    <source>
        <dbReference type="ARBA" id="ARBA00023187"/>
    </source>
</evidence>
<feature type="compositionally biased region" description="Acidic residues" evidence="7">
    <location>
        <begin position="237"/>
        <end position="252"/>
    </location>
</feature>
<keyword evidence="3" id="KW-0694">RNA-binding</keyword>
<dbReference type="STRING" id="45351.A7S2Z3"/>
<dbReference type="InterPro" id="IPR035967">
    <property type="entry name" value="SWAP/Surp_sf"/>
</dbReference>
<dbReference type="OMA" id="CEYERYC"/>
<dbReference type="GO" id="GO:0003723">
    <property type="term" value="F:RNA binding"/>
    <property type="evidence" value="ECO:0007669"/>
    <property type="project" value="UniProtKB-KW"/>
</dbReference>
<dbReference type="PANTHER" id="PTHR13161:SF15">
    <property type="entry name" value="SPLICING FACTOR, SUPPRESSOR OF WHITE-APRICOT HOMOLOG"/>
    <property type="match status" value="1"/>
</dbReference>
<keyword evidence="4" id="KW-0805">Transcription regulation</keyword>
<dbReference type="InParanoid" id="A7S2Z3"/>
<feature type="non-terminal residue" evidence="9">
    <location>
        <position position="1"/>
    </location>
</feature>
<dbReference type="AlphaFoldDB" id="A7S2Z3"/>
<evidence type="ECO:0000256" key="1">
    <source>
        <dbReference type="ARBA" id="ARBA00022664"/>
    </source>
</evidence>
<dbReference type="eggNOG" id="KOG1847">
    <property type="taxonomic scope" value="Eukaryota"/>
</dbReference>
<dbReference type="EMBL" id="DS469571">
    <property type="protein sequence ID" value="EDO41911.1"/>
    <property type="molecule type" value="Genomic_DNA"/>
</dbReference>
<proteinExistence type="predicted"/>
<feature type="domain" description="SURP motif" evidence="8">
    <location>
        <begin position="171"/>
        <end position="213"/>
    </location>
</feature>
<dbReference type="PANTHER" id="PTHR13161">
    <property type="entry name" value="SPLICING FACTOR SUPPRESSOR OF WHITE APRICOT"/>
    <property type="match status" value="1"/>
</dbReference>
<keyword evidence="2" id="KW-0677">Repeat</keyword>